<dbReference type="Pfam" id="PF24652">
    <property type="entry name" value="CEP76_C"/>
    <property type="match status" value="1"/>
</dbReference>
<comment type="caution">
    <text evidence="3">The sequence shown here is derived from an EMBL/GenBank/DDBJ whole genome shotgun (WGS) entry which is preliminary data.</text>
</comment>
<gene>
    <name evidence="3" type="ORF">XDN619_LOCUS36968</name>
</gene>
<dbReference type="GO" id="GO:1905515">
    <property type="term" value="P:non-motile cilium assembly"/>
    <property type="evidence" value="ECO:0007669"/>
    <property type="project" value="TreeGrafter"/>
</dbReference>
<dbReference type="PANTHER" id="PTHR20837:SF0">
    <property type="entry name" value="COILED-COIL AND C2 DOMAIN-CONTAINING PROTEIN 2A"/>
    <property type="match status" value="1"/>
</dbReference>
<evidence type="ECO:0000313" key="4">
    <source>
        <dbReference type="Proteomes" id="UP000663887"/>
    </source>
</evidence>
<dbReference type="EMBL" id="CAJNRG010019155">
    <property type="protein sequence ID" value="CAF2269205.1"/>
    <property type="molecule type" value="Genomic_DNA"/>
</dbReference>
<dbReference type="InterPro" id="IPR056288">
    <property type="entry name" value="CEP76_C"/>
</dbReference>
<dbReference type="Proteomes" id="UP000663887">
    <property type="component" value="Unassembled WGS sequence"/>
</dbReference>
<dbReference type="InterPro" id="IPR056290">
    <property type="entry name" value="CEPT76/DRC7_peptidase-like_dom"/>
</dbReference>
<feature type="domain" description="Centrosomal protein of 76 kDa C-terminal" evidence="1">
    <location>
        <begin position="398"/>
        <end position="499"/>
    </location>
</feature>
<feature type="domain" description="CEP76/DRC7 peptidase-like" evidence="2">
    <location>
        <begin position="227"/>
        <end position="345"/>
    </location>
</feature>
<evidence type="ECO:0000259" key="1">
    <source>
        <dbReference type="Pfam" id="PF24652"/>
    </source>
</evidence>
<evidence type="ECO:0008006" key="5">
    <source>
        <dbReference type="Google" id="ProtNLM"/>
    </source>
</evidence>
<dbReference type="AlphaFoldDB" id="A0A817AZ49"/>
<dbReference type="GO" id="GO:0035869">
    <property type="term" value="C:ciliary transition zone"/>
    <property type="evidence" value="ECO:0007669"/>
    <property type="project" value="TreeGrafter"/>
</dbReference>
<sequence length="507" mass="58394">MIMCPFRIGEPPDNDFDASSLQRCRDILYINVFDEIEFDLPKTDRERDQIIRKRIARNWLGSIKIPFSNIYINQRLEGNYCLSVPNPLIGYTRAKLSQLKNNDQSKAVPPSTSVLRMFVTMEPLLAAPEPMEQSFDSTESLDLLNHARAWVEQLNKKFPDREYKATVSDINGRAVFIPRFIHPLPLPPLVTTGTAEGDSQIQCRRLARFVSLIPFLADTITFPGICDIWETSDQFLRTMAGDDEEHAVLLNNYFLSLNRKTWIAMGISIYSGPVWFVLTKEDSQYYPTCWSVSDGQNASTIETWNPIRSIYLLANEENIWANIQEQDVPSRMNFDVSNTKHWRPFFDRSFPRNSLSWTSVQPNDLHYEVTQNQDVLTLEKHIFEIIRDKCPDWRPSSITPWHYGCQKRLQEILKNKEESFILGLAPSGGDIEAELTEFQSTHDITGFSIQMPYSTIQAAVDTVYSTKLFEHATNDIQFALAVHVHPYPNNILAVWIYVAHLTKKTTL</sequence>
<dbReference type="InterPro" id="IPR052434">
    <property type="entry name" value="Tectonic-like_complex_comp"/>
</dbReference>
<proteinExistence type="predicted"/>
<accession>A0A817AZ49</accession>
<evidence type="ECO:0000313" key="3">
    <source>
        <dbReference type="EMBL" id="CAF2269205.1"/>
    </source>
</evidence>
<dbReference type="GO" id="GO:1904491">
    <property type="term" value="P:protein localization to ciliary transition zone"/>
    <property type="evidence" value="ECO:0007669"/>
    <property type="project" value="TreeGrafter"/>
</dbReference>
<protein>
    <recommendedName>
        <fullName evidence="5">Coiled-coil and C2 domain-containing protein 2A</fullName>
    </recommendedName>
</protein>
<dbReference type="PANTHER" id="PTHR20837">
    <property type="entry name" value="CENTROSOMAL PROTEIN-RELATED"/>
    <property type="match status" value="1"/>
</dbReference>
<name>A0A817AZ49_9BILA</name>
<dbReference type="Pfam" id="PF24656">
    <property type="entry name" value="CEPT76_peptidase"/>
    <property type="match status" value="1"/>
</dbReference>
<organism evidence="3 4">
    <name type="scientific">Rotaria magnacalcarata</name>
    <dbReference type="NCBI Taxonomy" id="392030"/>
    <lineage>
        <taxon>Eukaryota</taxon>
        <taxon>Metazoa</taxon>
        <taxon>Spiralia</taxon>
        <taxon>Gnathifera</taxon>
        <taxon>Rotifera</taxon>
        <taxon>Eurotatoria</taxon>
        <taxon>Bdelloidea</taxon>
        <taxon>Philodinida</taxon>
        <taxon>Philodinidae</taxon>
        <taxon>Rotaria</taxon>
    </lineage>
</organism>
<reference evidence="3" key="1">
    <citation type="submission" date="2021-02" db="EMBL/GenBank/DDBJ databases">
        <authorList>
            <person name="Nowell W R."/>
        </authorList>
    </citation>
    <scope>NUCLEOTIDE SEQUENCE</scope>
</reference>
<evidence type="ECO:0000259" key="2">
    <source>
        <dbReference type="Pfam" id="PF24656"/>
    </source>
</evidence>